<feature type="domain" description="Metallo-beta-lactamase" evidence="10">
    <location>
        <begin position="27"/>
        <end position="190"/>
    </location>
</feature>
<keyword evidence="8" id="KW-0862">Zinc</keyword>
<dbReference type="SMART" id="SM00849">
    <property type="entry name" value="Lactamase_B"/>
    <property type="match status" value="1"/>
</dbReference>
<dbReference type="AlphaFoldDB" id="A0AAE8SS50"/>
<evidence type="ECO:0000256" key="2">
    <source>
        <dbReference type="ARBA" id="ARBA00001947"/>
    </source>
</evidence>
<comment type="caution">
    <text evidence="11">The sequence shown here is derived from an EMBL/GenBank/DDBJ whole genome shotgun (WGS) entry which is preliminary data.</text>
</comment>
<proteinExistence type="inferred from homology"/>
<comment type="pathway">
    <text evidence="3">Secondary metabolite metabolism; methylglyoxal degradation; (R)-lactate from methylglyoxal: step 2/2.</text>
</comment>
<name>A0AAE8SS50_9PEZI</name>
<dbReference type="Proteomes" id="UP001187682">
    <property type="component" value="Unassembled WGS sequence"/>
</dbReference>
<dbReference type="Gene3D" id="3.60.15.10">
    <property type="entry name" value="Ribonuclease Z/Hydroxyacylglutathione hydrolase-like"/>
    <property type="match status" value="1"/>
</dbReference>
<evidence type="ECO:0000256" key="3">
    <source>
        <dbReference type="ARBA" id="ARBA00004963"/>
    </source>
</evidence>
<comment type="similarity">
    <text evidence="4">Belongs to the metallo-beta-lactamase superfamily. Glyoxalase II family.</text>
</comment>
<evidence type="ECO:0000256" key="8">
    <source>
        <dbReference type="ARBA" id="ARBA00022833"/>
    </source>
</evidence>
<evidence type="ECO:0000259" key="10">
    <source>
        <dbReference type="SMART" id="SM00849"/>
    </source>
</evidence>
<keyword evidence="6" id="KW-0479">Metal-binding</keyword>
<evidence type="ECO:0000313" key="11">
    <source>
        <dbReference type="EMBL" id="SPN98908.1"/>
    </source>
</evidence>
<dbReference type="GO" id="GO:0004416">
    <property type="term" value="F:hydroxyacylglutathione hydrolase activity"/>
    <property type="evidence" value="ECO:0007669"/>
    <property type="project" value="UniProtKB-EC"/>
</dbReference>
<dbReference type="PANTHER" id="PTHR11935:SF94">
    <property type="entry name" value="TENZING NORGAY, ISOFORM C"/>
    <property type="match status" value="1"/>
</dbReference>
<evidence type="ECO:0000256" key="4">
    <source>
        <dbReference type="ARBA" id="ARBA00006759"/>
    </source>
</evidence>
<dbReference type="InterPro" id="IPR032282">
    <property type="entry name" value="HAGH_C"/>
</dbReference>
<dbReference type="CDD" id="cd07723">
    <property type="entry name" value="hydroxyacylglutathione_hydrolase_MBL-fold"/>
    <property type="match status" value="1"/>
</dbReference>
<evidence type="ECO:0000256" key="9">
    <source>
        <dbReference type="ARBA" id="ARBA00031044"/>
    </source>
</evidence>
<evidence type="ECO:0000256" key="6">
    <source>
        <dbReference type="ARBA" id="ARBA00022723"/>
    </source>
</evidence>
<dbReference type="SUPFAM" id="SSF56281">
    <property type="entry name" value="Metallo-hydrolase/oxidoreductase"/>
    <property type="match status" value="1"/>
</dbReference>
<evidence type="ECO:0000313" key="12">
    <source>
        <dbReference type="Proteomes" id="UP001187682"/>
    </source>
</evidence>
<evidence type="ECO:0000256" key="7">
    <source>
        <dbReference type="ARBA" id="ARBA00022801"/>
    </source>
</evidence>
<reference evidence="11" key="1">
    <citation type="submission" date="2018-03" db="EMBL/GenBank/DDBJ databases">
        <authorList>
            <person name="Guldener U."/>
        </authorList>
    </citation>
    <scope>NUCLEOTIDE SEQUENCE</scope>
</reference>
<comment type="catalytic activity">
    <reaction evidence="1">
        <text>an S-(2-hydroxyacyl)glutathione + H2O = a 2-hydroxy carboxylate + glutathione + H(+)</text>
        <dbReference type="Rhea" id="RHEA:21864"/>
        <dbReference type="ChEBI" id="CHEBI:15377"/>
        <dbReference type="ChEBI" id="CHEBI:15378"/>
        <dbReference type="ChEBI" id="CHEBI:57925"/>
        <dbReference type="ChEBI" id="CHEBI:58896"/>
        <dbReference type="ChEBI" id="CHEBI:71261"/>
        <dbReference type="EC" id="3.1.2.6"/>
    </reaction>
</comment>
<comment type="cofactor">
    <cofactor evidence="2">
        <name>Zn(2+)</name>
        <dbReference type="ChEBI" id="CHEBI:29105"/>
    </cofactor>
</comment>
<organism evidence="11 12">
    <name type="scientific">Cephalotrichum gorgonifer</name>
    <dbReference type="NCBI Taxonomy" id="2041049"/>
    <lineage>
        <taxon>Eukaryota</taxon>
        <taxon>Fungi</taxon>
        <taxon>Dikarya</taxon>
        <taxon>Ascomycota</taxon>
        <taxon>Pezizomycotina</taxon>
        <taxon>Sordariomycetes</taxon>
        <taxon>Hypocreomycetidae</taxon>
        <taxon>Microascales</taxon>
        <taxon>Microascaceae</taxon>
        <taxon>Cephalotrichum</taxon>
    </lineage>
</organism>
<dbReference type="GO" id="GO:0046872">
    <property type="term" value="F:metal ion binding"/>
    <property type="evidence" value="ECO:0007669"/>
    <property type="project" value="UniProtKB-KW"/>
</dbReference>
<evidence type="ECO:0000256" key="5">
    <source>
        <dbReference type="ARBA" id="ARBA00011917"/>
    </source>
</evidence>
<gene>
    <name evidence="11" type="ORF">DNG_01947</name>
</gene>
<keyword evidence="7" id="KW-0378">Hydrolase</keyword>
<dbReference type="InterPro" id="IPR035680">
    <property type="entry name" value="Clx_II_MBL"/>
</dbReference>
<sequence>MHIRSIPMCEYLWAGAAQELRGKGTGNNYAYLVVDEKTKDAVIIDPAHPAEVLPVLKDAIKSDELNLISIINTHHHGDHAGGNAEIRDAFEPKLPIWGGKDSDGVTFTPGHNEKLKIGGISVTPLHTPCHTQDSICWFMEDGDHRVVFSGDTLFISGCGRFFEGSAAEMHKALNVVLAGLPDDTLVYPGHEYTKSNVAFTLSVLQNDAVRNLAAFTENNVESQGKFTIGDEKKHNAFMRVQDPEVQKATGVTDPVEVMDKLRNMKNSFKL</sequence>
<dbReference type="Pfam" id="PF16123">
    <property type="entry name" value="HAGH_C"/>
    <property type="match status" value="1"/>
</dbReference>
<accession>A0AAE8SS50</accession>
<dbReference type="InterPro" id="IPR001279">
    <property type="entry name" value="Metallo-B-lactamas"/>
</dbReference>
<dbReference type="PANTHER" id="PTHR11935">
    <property type="entry name" value="BETA LACTAMASE DOMAIN"/>
    <property type="match status" value="1"/>
</dbReference>
<dbReference type="EC" id="3.1.2.6" evidence="5"/>
<keyword evidence="12" id="KW-1185">Reference proteome</keyword>
<protein>
    <recommendedName>
        <fullName evidence="5">hydroxyacylglutathione hydrolase</fullName>
        <ecNumber evidence="5">3.1.2.6</ecNumber>
    </recommendedName>
    <alternativeName>
        <fullName evidence="9">Glyoxalase II</fullName>
    </alternativeName>
</protein>
<evidence type="ECO:0000256" key="1">
    <source>
        <dbReference type="ARBA" id="ARBA00001623"/>
    </source>
</evidence>
<dbReference type="EMBL" id="ONZQ02000002">
    <property type="protein sequence ID" value="SPN98908.1"/>
    <property type="molecule type" value="Genomic_DNA"/>
</dbReference>
<dbReference type="Pfam" id="PF00753">
    <property type="entry name" value="Lactamase_B"/>
    <property type="match status" value="1"/>
</dbReference>
<dbReference type="InterPro" id="IPR036866">
    <property type="entry name" value="RibonucZ/Hydroxyglut_hydro"/>
</dbReference>